<dbReference type="InterPro" id="IPR015892">
    <property type="entry name" value="Carbonic_anhydrase_CS"/>
</dbReference>
<sequence>MARLPEKLLRGYQSFITNHFVHKLERYWQLANEGQKPETLVIACCDSRAIPEIIFDASPGEIFVLRNVANLVPPFSPDHQYHATSAAIEFAVQLLEVKHVVILGHAHCGGISKVLNGTCKSLLSDDFIGRWMSLLAPAREAVINNKLITLLEKQTALERLSIRYSLKNLETFPWLKARKDQGFLTVHGAWFDIASGELWSMEQETGDFVRVESGASAQT</sequence>
<keyword evidence="10" id="KW-1185">Reference proteome</keyword>
<name>E6YJF7_BARC7</name>
<dbReference type="EMBL" id="FN645454">
    <property type="protein sequence ID" value="CBI76995.1"/>
    <property type="molecule type" value="Genomic_DNA"/>
</dbReference>
<evidence type="ECO:0000256" key="5">
    <source>
        <dbReference type="ARBA" id="ARBA00023239"/>
    </source>
</evidence>
<dbReference type="SUPFAM" id="SSF53056">
    <property type="entry name" value="beta-carbonic anhydrase, cab"/>
    <property type="match status" value="1"/>
</dbReference>
<dbReference type="HOGENOM" id="CLU_053879_5_3_5"/>
<reference evidence="10" key="1">
    <citation type="submission" date="2009-11" db="EMBL/GenBank/DDBJ databases">
        <title>Genome sequencing of Bartonella species and comparative genomics.</title>
        <authorList>
            <person name="Engel P."/>
            <person name="Salzburger W."/>
            <person name="Marius L."/>
            <person name="Chao-Chin C."/>
            <person name="Soichi M."/>
            <person name="Christa L."/>
            <person name="Alexandra C."/>
            <person name="Aurelie L."/>
            <person name="Claudine M."/>
            <person name="Stephan S.C."/>
            <person name="Christoph D."/>
        </authorList>
    </citation>
    <scope>NUCLEOTIDE SEQUENCE [LARGE SCALE GENOMIC DNA]</scope>
    <source>
        <strain evidence="10">CIP 104772 / 73</strain>
    </source>
</reference>
<dbReference type="GO" id="GO:0015976">
    <property type="term" value="P:carbon utilization"/>
    <property type="evidence" value="ECO:0007669"/>
    <property type="project" value="InterPro"/>
</dbReference>
<organism evidence="9 10">
    <name type="scientific">Bartonella clarridgeiae (strain CCUG 45776 / CIP 104772 / 73)</name>
    <dbReference type="NCBI Taxonomy" id="696125"/>
    <lineage>
        <taxon>Bacteria</taxon>
        <taxon>Pseudomonadati</taxon>
        <taxon>Pseudomonadota</taxon>
        <taxon>Alphaproteobacteria</taxon>
        <taxon>Hyphomicrobiales</taxon>
        <taxon>Bartonellaceae</taxon>
        <taxon>Bartonella</taxon>
    </lineage>
</organism>
<feature type="binding site" evidence="7">
    <location>
        <position position="105"/>
    </location>
    <ligand>
        <name>Zn(2+)</name>
        <dbReference type="ChEBI" id="CHEBI:29105"/>
    </ligand>
</feature>
<evidence type="ECO:0000256" key="7">
    <source>
        <dbReference type="PIRSR" id="PIRSR601765-1"/>
    </source>
</evidence>
<dbReference type="SMART" id="SM00947">
    <property type="entry name" value="Pro_CA"/>
    <property type="match status" value="1"/>
</dbReference>
<dbReference type="PROSITE" id="PS00705">
    <property type="entry name" value="PROK_CO2_ANHYDRASE_2"/>
    <property type="match status" value="1"/>
</dbReference>
<evidence type="ECO:0000313" key="9">
    <source>
        <dbReference type="EMBL" id="CBI76995.1"/>
    </source>
</evidence>
<dbReference type="eggNOG" id="COG0288">
    <property type="taxonomic scope" value="Bacteria"/>
</dbReference>
<feature type="binding site" evidence="7">
    <location>
        <position position="46"/>
    </location>
    <ligand>
        <name>Zn(2+)</name>
        <dbReference type="ChEBI" id="CHEBI:29105"/>
    </ligand>
</feature>
<dbReference type="GO" id="GO:0004089">
    <property type="term" value="F:carbonate dehydratase activity"/>
    <property type="evidence" value="ECO:0007669"/>
    <property type="project" value="UniProtKB-UniRule"/>
</dbReference>
<evidence type="ECO:0000256" key="6">
    <source>
        <dbReference type="ARBA" id="ARBA00048348"/>
    </source>
</evidence>
<dbReference type="EC" id="4.2.1.1" evidence="2 8"/>
<evidence type="ECO:0000256" key="1">
    <source>
        <dbReference type="ARBA" id="ARBA00006217"/>
    </source>
</evidence>
<comment type="function">
    <text evidence="8">Reversible hydration of carbon dioxide.</text>
</comment>
<feature type="binding site" evidence="7">
    <location>
        <position position="44"/>
    </location>
    <ligand>
        <name>Zn(2+)</name>
        <dbReference type="ChEBI" id="CHEBI:29105"/>
    </ligand>
</feature>
<keyword evidence="4 7" id="KW-0862">Zinc</keyword>
<proteinExistence type="inferred from homology"/>
<dbReference type="InterPro" id="IPR036874">
    <property type="entry name" value="Carbonic_anhydrase_sf"/>
</dbReference>
<dbReference type="Proteomes" id="UP000009101">
    <property type="component" value="Chromosome"/>
</dbReference>
<gene>
    <name evidence="9" type="primary">cynT</name>
    <name evidence="9" type="ordered locus">BARCL_1323</name>
</gene>
<dbReference type="OrthoDB" id="9797527at2"/>
<evidence type="ECO:0000256" key="4">
    <source>
        <dbReference type="ARBA" id="ARBA00022833"/>
    </source>
</evidence>
<dbReference type="Gene3D" id="3.40.1050.10">
    <property type="entry name" value="Carbonic anhydrase"/>
    <property type="match status" value="1"/>
</dbReference>
<dbReference type="GO" id="GO:0008270">
    <property type="term" value="F:zinc ion binding"/>
    <property type="evidence" value="ECO:0007669"/>
    <property type="project" value="UniProtKB-UniRule"/>
</dbReference>
<dbReference type="Pfam" id="PF00484">
    <property type="entry name" value="Pro_CA"/>
    <property type="match status" value="1"/>
</dbReference>
<dbReference type="InterPro" id="IPR001765">
    <property type="entry name" value="Carbonic_anhydrase"/>
</dbReference>
<comment type="catalytic activity">
    <reaction evidence="6 8">
        <text>hydrogencarbonate + H(+) = CO2 + H2O</text>
        <dbReference type="Rhea" id="RHEA:10748"/>
        <dbReference type="ChEBI" id="CHEBI:15377"/>
        <dbReference type="ChEBI" id="CHEBI:15378"/>
        <dbReference type="ChEBI" id="CHEBI:16526"/>
        <dbReference type="ChEBI" id="CHEBI:17544"/>
        <dbReference type="EC" id="4.2.1.1"/>
    </reaction>
</comment>
<dbReference type="STRING" id="696125.BARCL_1323"/>
<dbReference type="RefSeq" id="WP_013545609.1">
    <property type="nucleotide sequence ID" value="NC_014932.1"/>
</dbReference>
<dbReference type="KEGG" id="bcd:BARCL_1323"/>
<accession>E6YJF7</accession>
<feature type="binding site" evidence="7">
    <location>
        <position position="108"/>
    </location>
    <ligand>
        <name>Zn(2+)</name>
        <dbReference type="ChEBI" id="CHEBI:29105"/>
    </ligand>
</feature>
<evidence type="ECO:0000313" key="10">
    <source>
        <dbReference type="Proteomes" id="UP000009101"/>
    </source>
</evidence>
<comment type="cofactor">
    <cofactor evidence="7">
        <name>Zn(2+)</name>
        <dbReference type="ChEBI" id="CHEBI:29105"/>
    </cofactor>
    <text evidence="7">Binds 1 zinc ion per subunit.</text>
</comment>
<dbReference type="PANTHER" id="PTHR11002">
    <property type="entry name" value="CARBONIC ANHYDRASE"/>
    <property type="match status" value="1"/>
</dbReference>
<dbReference type="PANTHER" id="PTHR11002:SF76">
    <property type="entry name" value="CARBONIC ANHYDRASE"/>
    <property type="match status" value="1"/>
</dbReference>
<protein>
    <recommendedName>
        <fullName evidence="2 8">Carbonic anhydrase</fullName>
        <ecNumber evidence="2 8">4.2.1.1</ecNumber>
    </recommendedName>
    <alternativeName>
        <fullName evidence="8">Carbonate dehydratase</fullName>
    </alternativeName>
</protein>
<evidence type="ECO:0000256" key="3">
    <source>
        <dbReference type="ARBA" id="ARBA00022723"/>
    </source>
</evidence>
<dbReference type="CDD" id="cd00884">
    <property type="entry name" value="beta_CA_cladeB"/>
    <property type="match status" value="1"/>
</dbReference>
<dbReference type="AlphaFoldDB" id="E6YJF7"/>
<keyword evidence="5 8" id="KW-0456">Lyase</keyword>
<evidence type="ECO:0000256" key="8">
    <source>
        <dbReference type="RuleBase" id="RU003956"/>
    </source>
</evidence>
<keyword evidence="3 7" id="KW-0479">Metal-binding</keyword>
<comment type="similarity">
    <text evidence="1 8">Belongs to the beta-class carbonic anhydrase family.</text>
</comment>
<evidence type="ECO:0000256" key="2">
    <source>
        <dbReference type="ARBA" id="ARBA00012925"/>
    </source>
</evidence>
<dbReference type="InterPro" id="IPR045066">
    <property type="entry name" value="Beta_CA_cladeB"/>
</dbReference>
<reference evidence="9 10" key="2">
    <citation type="journal article" date="2011" name="PLoS Genet.">
        <title>Parallel evolution of a type IV secretion system in radiating lineages of the host-restricted bacterial pathogen Bartonella.</title>
        <authorList>
            <person name="Engel P."/>
            <person name="Salzburger W."/>
            <person name="Liesch M."/>
            <person name="Chang C.C."/>
            <person name="Maruyama S."/>
            <person name="Lanz C."/>
            <person name="Calteau A."/>
            <person name="Lajus A."/>
            <person name="Medigue C."/>
            <person name="Schuster S.C."/>
            <person name="Dehio C."/>
        </authorList>
    </citation>
    <scope>NUCLEOTIDE SEQUENCE [LARGE SCALE GENOMIC DNA]</scope>
    <source>
        <strain evidence="10">CIP 104772 / 73</strain>
    </source>
</reference>